<keyword evidence="2" id="KW-0479">Metal-binding</keyword>
<name>A0A368ZK09_9FLAO</name>
<proteinExistence type="inferred from homology"/>
<dbReference type="RefSeq" id="WP_114308660.1">
    <property type="nucleotide sequence ID" value="NZ_QPJO01000001.1"/>
</dbReference>
<organism evidence="3 4">
    <name type="scientific">Winogradskyella arenosi</name>
    <dbReference type="NCBI Taxonomy" id="533325"/>
    <lineage>
        <taxon>Bacteria</taxon>
        <taxon>Pseudomonadati</taxon>
        <taxon>Bacteroidota</taxon>
        <taxon>Flavobacteriia</taxon>
        <taxon>Flavobacteriales</taxon>
        <taxon>Flavobacteriaceae</taxon>
        <taxon>Winogradskyella</taxon>
    </lineage>
</organism>
<feature type="binding site" evidence="2">
    <location>
        <position position="114"/>
    </location>
    <ligand>
        <name>Zn(2+)</name>
        <dbReference type="ChEBI" id="CHEBI:29105"/>
    </ligand>
</feature>
<evidence type="ECO:0000256" key="2">
    <source>
        <dbReference type="PIRSR" id="PIRSR601765-1"/>
    </source>
</evidence>
<keyword evidence="4" id="KW-1185">Reference proteome</keyword>
<gene>
    <name evidence="3" type="ORF">DFQ08_101566</name>
</gene>
<reference evidence="3 4" key="1">
    <citation type="submission" date="2018-07" db="EMBL/GenBank/DDBJ databases">
        <title>Genomic Encyclopedia of Type Strains, Phase III (KMG-III): the genomes of soil and plant-associated and newly described type strains.</title>
        <authorList>
            <person name="Whitman W."/>
        </authorList>
    </citation>
    <scope>NUCLEOTIDE SEQUENCE [LARGE SCALE GENOMIC DNA]</scope>
    <source>
        <strain evidence="3 4">CECT 7958</strain>
    </source>
</reference>
<dbReference type="Gene3D" id="3.40.1050.10">
    <property type="entry name" value="Carbonic anhydrase"/>
    <property type="match status" value="1"/>
</dbReference>
<dbReference type="PANTHER" id="PTHR11002">
    <property type="entry name" value="CARBONIC ANHYDRASE"/>
    <property type="match status" value="1"/>
</dbReference>
<comment type="similarity">
    <text evidence="1">Belongs to the beta-class carbonic anhydrase family.</text>
</comment>
<evidence type="ECO:0000313" key="3">
    <source>
        <dbReference type="EMBL" id="RCW93768.1"/>
    </source>
</evidence>
<comment type="cofactor">
    <cofactor evidence="2">
        <name>Zn(2+)</name>
        <dbReference type="ChEBI" id="CHEBI:29105"/>
    </cofactor>
    <text evidence="2">Binds 1 zinc ion per subunit.</text>
</comment>
<feature type="binding site" evidence="2">
    <location>
        <position position="58"/>
    </location>
    <ligand>
        <name>Zn(2+)</name>
        <dbReference type="ChEBI" id="CHEBI:29105"/>
    </ligand>
</feature>
<dbReference type="InterPro" id="IPR036874">
    <property type="entry name" value="Carbonic_anhydrase_sf"/>
</dbReference>
<dbReference type="EMBL" id="QPJO01000001">
    <property type="protein sequence ID" value="RCW93768.1"/>
    <property type="molecule type" value="Genomic_DNA"/>
</dbReference>
<feature type="binding site" evidence="2">
    <location>
        <position position="111"/>
    </location>
    <ligand>
        <name>Zn(2+)</name>
        <dbReference type="ChEBI" id="CHEBI:29105"/>
    </ligand>
</feature>
<dbReference type="AlphaFoldDB" id="A0A368ZK09"/>
<dbReference type="InterPro" id="IPR001765">
    <property type="entry name" value="Carbonic_anhydrase"/>
</dbReference>
<dbReference type="GO" id="GO:0008270">
    <property type="term" value="F:zinc ion binding"/>
    <property type="evidence" value="ECO:0007669"/>
    <property type="project" value="InterPro"/>
</dbReference>
<dbReference type="Pfam" id="PF00484">
    <property type="entry name" value="Pro_CA"/>
    <property type="match status" value="1"/>
</dbReference>
<evidence type="ECO:0000313" key="4">
    <source>
        <dbReference type="Proteomes" id="UP000253436"/>
    </source>
</evidence>
<feature type="binding site" evidence="2">
    <location>
        <position position="60"/>
    </location>
    <ligand>
        <name>Zn(2+)</name>
        <dbReference type="ChEBI" id="CHEBI:29105"/>
    </ligand>
</feature>
<dbReference type="OrthoDB" id="9797527at2"/>
<comment type="caution">
    <text evidence="3">The sequence shown here is derived from an EMBL/GenBank/DDBJ whole genome shotgun (WGS) entry which is preliminary data.</text>
</comment>
<dbReference type="NCBIfam" id="NF011765">
    <property type="entry name" value="PRK15219.1"/>
    <property type="match status" value="1"/>
</dbReference>
<dbReference type="GO" id="GO:0004089">
    <property type="term" value="F:carbonate dehydratase activity"/>
    <property type="evidence" value="ECO:0007669"/>
    <property type="project" value="InterPro"/>
</dbReference>
<dbReference type="CDD" id="cd03378">
    <property type="entry name" value="beta_CA_cladeC"/>
    <property type="match status" value="1"/>
</dbReference>
<dbReference type="SMART" id="SM00947">
    <property type="entry name" value="Pro_CA"/>
    <property type="match status" value="1"/>
</dbReference>
<accession>A0A368ZK09</accession>
<dbReference type="Proteomes" id="UP000253436">
    <property type="component" value="Unassembled WGS sequence"/>
</dbReference>
<protein>
    <submittedName>
        <fullName evidence="3">Carbonic anhydrase</fullName>
    </submittedName>
</protein>
<sequence>MKAHTKETQSTMTPDKALQFLKEGNVRFQNNLKANRNLLEQVNDTSEGQFPFATILSCIDSRVSAELVFDQGLGDIFSVRIAGNFVNEDILGSMEFASKLAGTKLIVVLGHTSCGAIKGACDDAKLGNLTKLIAKIKPAVEAVKEPQEASLRNSKNLAFVDEVSHMNVNLTIKRIHDESPVLSEMEQNGEIKIIGAMYDVNTGAVEFYEA</sequence>
<dbReference type="SUPFAM" id="SSF53056">
    <property type="entry name" value="beta-carbonic anhydrase, cab"/>
    <property type="match status" value="1"/>
</dbReference>
<evidence type="ECO:0000256" key="1">
    <source>
        <dbReference type="ARBA" id="ARBA00006217"/>
    </source>
</evidence>
<keyword evidence="2" id="KW-0862">Zinc</keyword>
<dbReference type="PANTHER" id="PTHR11002:SF79">
    <property type="entry name" value="CARBONIC ANHYDRASE 2"/>
    <property type="match status" value="1"/>
</dbReference>